<dbReference type="Proteomes" id="UP000199656">
    <property type="component" value="Unassembled WGS sequence"/>
</dbReference>
<keyword evidence="2" id="KW-0808">Transferase</keyword>
<evidence type="ECO:0000256" key="1">
    <source>
        <dbReference type="ARBA" id="ARBA00012493"/>
    </source>
</evidence>
<evidence type="ECO:0000256" key="8">
    <source>
        <dbReference type="ARBA" id="ARBA00034120"/>
    </source>
</evidence>
<comment type="similarity">
    <text evidence="8">Belongs to the bacterial reverse transcriptase family.</text>
</comment>
<comment type="catalytic activity">
    <reaction evidence="9">
        <text>DNA(n) + a 2'-deoxyribonucleoside 5'-triphosphate = DNA(n+1) + diphosphate</text>
        <dbReference type="Rhea" id="RHEA:22508"/>
        <dbReference type="Rhea" id="RHEA-COMP:17339"/>
        <dbReference type="Rhea" id="RHEA-COMP:17340"/>
        <dbReference type="ChEBI" id="CHEBI:33019"/>
        <dbReference type="ChEBI" id="CHEBI:61560"/>
        <dbReference type="ChEBI" id="CHEBI:173112"/>
        <dbReference type="EC" id="2.7.7.49"/>
    </reaction>
</comment>
<dbReference type="PROSITE" id="PS50878">
    <property type="entry name" value="RT_POL"/>
    <property type="match status" value="1"/>
</dbReference>
<dbReference type="CDD" id="cd01651">
    <property type="entry name" value="RT_G2_intron"/>
    <property type="match status" value="1"/>
</dbReference>
<reference evidence="12" key="1">
    <citation type="submission" date="2016-10" db="EMBL/GenBank/DDBJ databases">
        <authorList>
            <person name="Varghese N."/>
            <person name="Submissions S."/>
        </authorList>
    </citation>
    <scope>NUCLEOTIDE SEQUENCE [LARGE SCALE GENOMIC DNA]</scope>
    <source>
        <strain evidence="12">DSM 23920</strain>
    </source>
</reference>
<keyword evidence="3" id="KW-0548">Nucleotidyltransferase</keyword>
<dbReference type="OrthoDB" id="9780724at2"/>
<evidence type="ECO:0000259" key="10">
    <source>
        <dbReference type="PROSITE" id="PS50878"/>
    </source>
</evidence>
<accession>A0A1H4GFB1</accession>
<keyword evidence="7" id="KW-0051">Antiviral defense</keyword>
<dbReference type="EC" id="2.7.7.49" evidence="1"/>
<dbReference type="AlphaFoldDB" id="A0A1H4GFB1"/>
<evidence type="ECO:0000256" key="7">
    <source>
        <dbReference type="ARBA" id="ARBA00023118"/>
    </source>
</evidence>
<dbReference type="PANTHER" id="PTHR34047:SF8">
    <property type="entry name" value="PROTEIN YKFC"/>
    <property type="match status" value="1"/>
</dbReference>
<dbReference type="EMBL" id="FNRL01000038">
    <property type="protein sequence ID" value="SEB07971.1"/>
    <property type="molecule type" value="Genomic_DNA"/>
</dbReference>
<name>A0A1H4GFB1_9BACT</name>
<keyword evidence="6 11" id="KW-0695">RNA-directed DNA polymerase</keyword>
<evidence type="ECO:0000256" key="2">
    <source>
        <dbReference type="ARBA" id="ARBA00022679"/>
    </source>
</evidence>
<dbReference type="RefSeq" id="WP_089765677.1">
    <property type="nucleotide sequence ID" value="NZ_BKAT01000061.1"/>
</dbReference>
<dbReference type="Pfam" id="PF00078">
    <property type="entry name" value="RVT_1"/>
    <property type="match status" value="1"/>
</dbReference>
<dbReference type="GO" id="GO:0003723">
    <property type="term" value="F:RNA binding"/>
    <property type="evidence" value="ECO:0007669"/>
    <property type="project" value="InterPro"/>
</dbReference>
<dbReference type="InterPro" id="IPR013597">
    <property type="entry name" value="Mat_intron_G2"/>
</dbReference>
<organism evidence="11 12">
    <name type="scientific">Chitinophaga terrae</name>
    <name type="common">ex Kim and Jung 2007</name>
    <dbReference type="NCBI Taxonomy" id="408074"/>
    <lineage>
        <taxon>Bacteria</taxon>
        <taxon>Pseudomonadati</taxon>
        <taxon>Bacteroidota</taxon>
        <taxon>Chitinophagia</taxon>
        <taxon>Chitinophagales</taxon>
        <taxon>Chitinophagaceae</taxon>
        <taxon>Chitinophaga</taxon>
    </lineage>
</organism>
<dbReference type="SUPFAM" id="SSF56672">
    <property type="entry name" value="DNA/RNA polymerases"/>
    <property type="match status" value="1"/>
</dbReference>
<keyword evidence="12" id="KW-1185">Reference proteome</keyword>
<evidence type="ECO:0000256" key="9">
    <source>
        <dbReference type="ARBA" id="ARBA00048173"/>
    </source>
</evidence>
<dbReference type="GO" id="GO:0051607">
    <property type="term" value="P:defense response to virus"/>
    <property type="evidence" value="ECO:0007669"/>
    <property type="project" value="UniProtKB-KW"/>
</dbReference>
<dbReference type="InterPro" id="IPR051083">
    <property type="entry name" value="GrpII_Intron_Splice-Mob/Def"/>
</dbReference>
<proteinExistence type="inferred from homology"/>
<keyword evidence="4" id="KW-0479">Metal-binding</keyword>
<protein>
    <recommendedName>
        <fullName evidence="1">RNA-directed DNA polymerase</fullName>
        <ecNumber evidence="1">2.7.7.49</ecNumber>
    </recommendedName>
</protein>
<dbReference type="InterPro" id="IPR030931">
    <property type="entry name" value="Group_II_RT_mat"/>
</dbReference>
<keyword evidence="5" id="KW-0460">Magnesium</keyword>
<evidence type="ECO:0000256" key="5">
    <source>
        <dbReference type="ARBA" id="ARBA00022842"/>
    </source>
</evidence>
<dbReference type="GO" id="GO:0003964">
    <property type="term" value="F:RNA-directed DNA polymerase activity"/>
    <property type="evidence" value="ECO:0007669"/>
    <property type="project" value="UniProtKB-KW"/>
</dbReference>
<dbReference type="Pfam" id="PF08388">
    <property type="entry name" value="GIIM"/>
    <property type="match status" value="1"/>
</dbReference>
<dbReference type="NCBIfam" id="TIGR04416">
    <property type="entry name" value="group_II_RT_mat"/>
    <property type="match status" value="1"/>
</dbReference>
<dbReference type="PRINTS" id="PR00866">
    <property type="entry name" value="RNADNAPOLMS"/>
</dbReference>
<dbReference type="GO" id="GO:0046872">
    <property type="term" value="F:metal ion binding"/>
    <property type="evidence" value="ECO:0007669"/>
    <property type="project" value="UniProtKB-KW"/>
</dbReference>
<evidence type="ECO:0000313" key="11">
    <source>
        <dbReference type="EMBL" id="SEB07971.1"/>
    </source>
</evidence>
<dbReference type="InterPro" id="IPR043502">
    <property type="entry name" value="DNA/RNA_pol_sf"/>
</dbReference>
<evidence type="ECO:0000313" key="12">
    <source>
        <dbReference type="Proteomes" id="UP000199656"/>
    </source>
</evidence>
<dbReference type="PANTHER" id="PTHR34047">
    <property type="entry name" value="NUCLEAR INTRON MATURASE 1, MITOCHONDRIAL-RELATED"/>
    <property type="match status" value="1"/>
</dbReference>
<feature type="domain" description="Reverse transcriptase" evidence="10">
    <location>
        <begin position="46"/>
        <end position="272"/>
    </location>
</feature>
<gene>
    <name evidence="11" type="ORF">SAMN05660909_05245</name>
</gene>
<dbReference type="InterPro" id="IPR000123">
    <property type="entry name" value="Reverse_transcriptase_msDNA"/>
</dbReference>
<evidence type="ECO:0000256" key="4">
    <source>
        <dbReference type="ARBA" id="ARBA00022723"/>
    </source>
</evidence>
<sequence length="424" mass="48689">MLEEILDFRNITKAHKQVVSNKGAAGVDGMQTDELRDFLNTAWPRLKSDILQGHYKPHPVLKVEIPKAGGGKRMLGIPTVIDRVIQQAISQWLSPKYDSSFSKNSYGFRKAHSAHQAVVQAREYLNAGKVWVVELDLEKFFDRVNHDKLISLLSRRIADKRVLGLLRTYLGNGIMEGGVVSPRLSGTPQGSPLSPLLSNILLHELDTVLEMRGHSFIRYADDCSIYVSSRKAAERVMSKVTVYIEQELKLKVNKEKTKVSYGAASELLGFSFYRRKGGWITRISTTAVKRMKAKVRGLTMRKSTQPLNEIINKLQTVIRGWVEYFRLGQAKSIMIRLDALVQTRLRMRIWKQWKHPGARQKNLIKLGVGKKQARMWSNSNKGYCRMANSKVLLTTLNRDYFLRRGYIGFHNYYYWKTTHQTKLF</sequence>
<evidence type="ECO:0000256" key="3">
    <source>
        <dbReference type="ARBA" id="ARBA00022695"/>
    </source>
</evidence>
<dbReference type="InterPro" id="IPR000477">
    <property type="entry name" value="RT_dom"/>
</dbReference>
<dbReference type="STRING" id="408074.SAMN05660909_05245"/>
<evidence type="ECO:0000256" key="6">
    <source>
        <dbReference type="ARBA" id="ARBA00022918"/>
    </source>
</evidence>